<protein>
    <submittedName>
        <fullName evidence="1">Uncharacterized protein</fullName>
    </submittedName>
</protein>
<accession>A0AAD7ISB8</accession>
<evidence type="ECO:0000313" key="2">
    <source>
        <dbReference type="Proteomes" id="UP001215598"/>
    </source>
</evidence>
<organism evidence="1 2">
    <name type="scientific">Mycena metata</name>
    <dbReference type="NCBI Taxonomy" id="1033252"/>
    <lineage>
        <taxon>Eukaryota</taxon>
        <taxon>Fungi</taxon>
        <taxon>Dikarya</taxon>
        <taxon>Basidiomycota</taxon>
        <taxon>Agaricomycotina</taxon>
        <taxon>Agaricomycetes</taxon>
        <taxon>Agaricomycetidae</taxon>
        <taxon>Agaricales</taxon>
        <taxon>Marasmiineae</taxon>
        <taxon>Mycenaceae</taxon>
        <taxon>Mycena</taxon>
    </lineage>
</organism>
<keyword evidence="2" id="KW-1185">Reference proteome</keyword>
<proteinExistence type="predicted"/>
<name>A0AAD7ISB8_9AGAR</name>
<comment type="caution">
    <text evidence="1">The sequence shown here is derived from an EMBL/GenBank/DDBJ whole genome shotgun (WGS) entry which is preliminary data.</text>
</comment>
<reference evidence="1" key="1">
    <citation type="submission" date="2023-03" db="EMBL/GenBank/DDBJ databases">
        <title>Massive genome expansion in bonnet fungi (Mycena s.s.) driven by repeated elements and novel gene families across ecological guilds.</title>
        <authorList>
            <consortium name="Lawrence Berkeley National Laboratory"/>
            <person name="Harder C.B."/>
            <person name="Miyauchi S."/>
            <person name="Viragh M."/>
            <person name="Kuo A."/>
            <person name="Thoen E."/>
            <person name="Andreopoulos B."/>
            <person name="Lu D."/>
            <person name="Skrede I."/>
            <person name="Drula E."/>
            <person name="Henrissat B."/>
            <person name="Morin E."/>
            <person name="Kohler A."/>
            <person name="Barry K."/>
            <person name="LaButti K."/>
            <person name="Morin E."/>
            <person name="Salamov A."/>
            <person name="Lipzen A."/>
            <person name="Mereny Z."/>
            <person name="Hegedus B."/>
            <person name="Baldrian P."/>
            <person name="Stursova M."/>
            <person name="Weitz H."/>
            <person name="Taylor A."/>
            <person name="Grigoriev I.V."/>
            <person name="Nagy L.G."/>
            <person name="Martin F."/>
            <person name="Kauserud H."/>
        </authorList>
    </citation>
    <scope>NUCLEOTIDE SEQUENCE</scope>
    <source>
        <strain evidence="1">CBHHK182m</strain>
    </source>
</reference>
<gene>
    <name evidence="1" type="ORF">B0H16DRAFT_1691894</name>
</gene>
<evidence type="ECO:0000313" key="1">
    <source>
        <dbReference type="EMBL" id="KAJ7749476.1"/>
    </source>
</evidence>
<sequence>MLPECRGIECCGSDSEAGDKSLKNCWDFAGANFWQMKTEDADEGCGEDRPGPLRALCSRNYSLHLPLASRLALNAGWWNSHFTPSSGATARNATYSTFGTGLIVSRIVPGAPFGSPFRRAAIAQDPYRPLSIGIVRVGTLLAPGYVSARGRIPRRGEVDAARVMLFAHESAFGVFLLRGARRPFYASRFFSDVYSHDNSLNFLNVATTSNVFDKIGFQPKKHGLRPSSKFDSQLHKRATPRNFPSSFFSNRNAVFTSKPWFPGAKFLSVVSEVTPHTDPNDKPINFAYLKQENCGCEEDQGKMGYPRYLPQDNCQDDNAVYES</sequence>
<dbReference type="Proteomes" id="UP001215598">
    <property type="component" value="Unassembled WGS sequence"/>
</dbReference>
<dbReference type="EMBL" id="JARKIB010000069">
    <property type="protein sequence ID" value="KAJ7749476.1"/>
    <property type="molecule type" value="Genomic_DNA"/>
</dbReference>
<dbReference type="AlphaFoldDB" id="A0AAD7ISB8"/>